<dbReference type="SMART" id="SM00385">
    <property type="entry name" value="CYCLIN"/>
    <property type="match status" value="2"/>
</dbReference>
<dbReference type="Gene3D" id="1.10.472.10">
    <property type="entry name" value="Cyclin-like"/>
    <property type="match status" value="2"/>
</dbReference>
<comment type="similarity">
    <text evidence="1">Belongs to the cyclin family. Cyclin AB subfamily.</text>
</comment>
<keyword evidence="2" id="KW-0132">Cell division</keyword>
<evidence type="ECO:0000259" key="8">
    <source>
        <dbReference type="SMART" id="SM01332"/>
    </source>
</evidence>
<organism evidence="9 10">
    <name type="scientific">Coprinellus micaceus</name>
    <name type="common">Glistening ink-cap mushroom</name>
    <name type="synonym">Coprinus micaceus</name>
    <dbReference type="NCBI Taxonomy" id="71717"/>
    <lineage>
        <taxon>Eukaryota</taxon>
        <taxon>Fungi</taxon>
        <taxon>Dikarya</taxon>
        <taxon>Basidiomycota</taxon>
        <taxon>Agaricomycotina</taxon>
        <taxon>Agaricomycetes</taxon>
        <taxon>Agaricomycetidae</taxon>
        <taxon>Agaricales</taxon>
        <taxon>Agaricineae</taxon>
        <taxon>Psathyrellaceae</taxon>
        <taxon>Coprinellus</taxon>
    </lineage>
</organism>
<feature type="compositionally biased region" description="Basic and acidic residues" evidence="6">
    <location>
        <begin position="209"/>
        <end position="223"/>
    </location>
</feature>
<dbReference type="PANTHER" id="PTHR10177">
    <property type="entry name" value="CYCLINS"/>
    <property type="match status" value="1"/>
</dbReference>
<dbReference type="GO" id="GO:0051301">
    <property type="term" value="P:cell division"/>
    <property type="evidence" value="ECO:0007669"/>
    <property type="project" value="UniProtKB-KW"/>
</dbReference>
<keyword evidence="10" id="KW-1185">Reference proteome</keyword>
<protein>
    <recommendedName>
        <fullName evidence="11">Cyclin N-terminal domain-containing protein</fullName>
    </recommendedName>
</protein>
<dbReference type="CDD" id="cd20512">
    <property type="entry name" value="CYCLIN_CLBs_yeast_rpt2"/>
    <property type="match status" value="1"/>
</dbReference>
<dbReference type="InterPro" id="IPR036915">
    <property type="entry name" value="Cyclin-like_sf"/>
</dbReference>
<sequence length="594" mass="65948">MASNIPTRRVLRTTRTTVSVKENENANAGRTSRLVARGKTLTAGGATDKTAASGTTGLHRTTFSSRAKALESAATSSKIVGGDDKQLSVKRKREAFGEVGGANKNTRPTVKGKEKENTAKEYDGVVLKAKPVSSRAPLRTVASKPIARKDAKEAGEAPASKVKTEKKTAAARPTKTRDEHAMAIDHPSNAPAPADAIPSLTVRRSLLMKDQESKVIPPKRAEASARVQRARREVERDDEEEERVFKKRRTSSDAPEPEPHVEEVEEEDPEAALAARLEAEMEAFANEVEFDPEHGGWDDLDAEDDGDPLMVSEYVVEIFNYMKAVGTPNDAQPQLHGEPEGIHVRFRLLPETLFLAVNIIDRFLSARVVSLAKLQLVGITCLFIAAKTEEIVSPGVSHFLSVADSTYTESEILQAERYVLKTLDWNLSYPNPVHFLRRVSKADDYNVTVRTLGKYLLEIGCLEWRLIAAPPSLMAGAAIWLARLATGFEDWTANLAHYSGYKESALIPTANLMLNYILKPVRHEAFRKKYAGKRFQKASLFMREWALARWPENHHVDLSSELPRVKAMIKIQRELSDQQFEVDQEGGEDTYATR</sequence>
<evidence type="ECO:0000259" key="7">
    <source>
        <dbReference type="SMART" id="SM00385"/>
    </source>
</evidence>
<keyword evidence="4" id="KW-0131">Cell cycle</keyword>
<dbReference type="GO" id="GO:0016538">
    <property type="term" value="F:cyclin-dependent protein serine/threonine kinase regulator activity"/>
    <property type="evidence" value="ECO:0007669"/>
    <property type="project" value="InterPro"/>
</dbReference>
<feature type="domain" description="Cyclin C-terminal" evidence="8">
    <location>
        <begin position="430"/>
        <end position="544"/>
    </location>
</feature>
<evidence type="ECO:0000313" key="10">
    <source>
        <dbReference type="Proteomes" id="UP000298030"/>
    </source>
</evidence>
<dbReference type="SUPFAM" id="SSF47954">
    <property type="entry name" value="Cyclin-like"/>
    <property type="match status" value="2"/>
</dbReference>
<dbReference type="InterPro" id="IPR039361">
    <property type="entry name" value="Cyclin"/>
</dbReference>
<evidence type="ECO:0008006" key="11">
    <source>
        <dbReference type="Google" id="ProtNLM"/>
    </source>
</evidence>
<evidence type="ECO:0000256" key="1">
    <source>
        <dbReference type="ARBA" id="ARBA00006955"/>
    </source>
</evidence>
<dbReference type="InterPro" id="IPR013763">
    <property type="entry name" value="Cyclin-like_dom"/>
</dbReference>
<dbReference type="InterPro" id="IPR004367">
    <property type="entry name" value="Cyclin_C-dom"/>
</dbReference>
<evidence type="ECO:0000256" key="2">
    <source>
        <dbReference type="ARBA" id="ARBA00022618"/>
    </source>
</evidence>
<dbReference type="OrthoDB" id="5590282at2759"/>
<dbReference type="Pfam" id="PF02984">
    <property type="entry name" value="Cyclin_C"/>
    <property type="match status" value="1"/>
</dbReference>
<evidence type="ECO:0000256" key="4">
    <source>
        <dbReference type="ARBA" id="ARBA00023306"/>
    </source>
</evidence>
<feature type="domain" description="Cyclin-like" evidence="7">
    <location>
        <begin position="434"/>
        <end position="515"/>
    </location>
</feature>
<dbReference type="GO" id="GO:0044772">
    <property type="term" value="P:mitotic cell cycle phase transition"/>
    <property type="evidence" value="ECO:0007669"/>
    <property type="project" value="InterPro"/>
</dbReference>
<reference evidence="9 10" key="1">
    <citation type="journal article" date="2019" name="Nat. Ecol. Evol.">
        <title>Megaphylogeny resolves global patterns of mushroom evolution.</title>
        <authorList>
            <person name="Varga T."/>
            <person name="Krizsan K."/>
            <person name="Foldi C."/>
            <person name="Dima B."/>
            <person name="Sanchez-Garcia M."/>
            <person name="Sanchez-Ramirez S."/>
            <person name="Szollosi G.J."/>
            <person name="Szarkandi J.G."/>
            <person name="Papp V."/>
            <person name="Albert L."/>
            <person name="Andreopoulos W."/>
            <person name="Angelini C."/>
            <person name="Antonin V."/>
            <person name="Barry K.W."/>
            <person name="Bougher N.L."/>
            <person name="Buchanan P."/>
            <person name="Buyck B."/>
            <person name="Bense V."/>
            <person name="Catcheside P."/>
            <person name="Chovatia M."/>
            <person name="Cooper J."/>
            <person name="Damon W."/>
            <person name="Desjardin D."/>
            <person name="Finy P."/>
            <person name="Geml J."/>
            <person name="Haridas S."/>
            <person name="Hughes K."/>
            <person name="Justo A."/>
            <person name="Karasinski D."/>
            <person name="Kautmanova I."/>
            <person name="Kiss B."/>
            <person name="Kocsube S."/>
            <person name="Kotiranta H."/>
            <person name="LaButti K.M."/>
            <person name="Lechner B.E."/>
            <person name="Liimatainen K."/>
            <person name="Lipzen A."/>
            <person name="Lukacs Z."/>
            <person name="Mihaltcheva S."/>
            <person name="Morgado L.N."/>
            <person name="Niskanen T."/>
            <person name="Noordeloos M.E."/>
            <person name="Ohm R.A."/>
            <person name="Ortiz-Santana B."/>
            <person name="Ovrebo C."/>
            <person name="Racz N."/>
            <person name="Riley R."/>
            <person name="Savchenko A."/>
            <person name="Shiryaev A."/>
            <person name="Soop K."/>
            <person name="Spirin V."/>
            <person name="Szebenyi C."/>
            <person name="Tomsovsky M."/>
            <person name="Tulloss R.E."/>
            <person name="Uehling J."/>
            <person name="Grigoriev I.V."/>
            <person name="Vagvolgyi C."/>
            <person name="Papp T."/>
            <person name="Martin F.M."/>
            <person name="Miettinen O."/>
            <person name="Hibbett D.S."/>
            <person name="Nagy L.G."/>
        </authorList>
    </citation>
    <scope>NUCLEOTIDE SEQUENCE [LARGE SCALE GENOMIC DNA]</scope>
    <source>
        <strain evidence="9 10">FP101781</strain>
    </source>
</reference>
<gene>
    <name evidence="9" type="ORF">FA13DRAFT_1815160</name>
</gene>
<accession>A0A4Y7T732</accession>
<feature type="domain" description="Cyclin-like" evidence="7">
    <location>
        <begin position="342"/>
        <end position="421"/>
    </location>
</feature>
<evidence type="ECO:0000256" key="5">
    <source>
        <dbReference type="RuleBase" id="RU000383"/>
    </source>
</evidence>
<feature type="region of interest" description="Disordered" evidence="6">
    <location>
        <begin position="209"/>
        <end position="270"/>
    </location>
</feature>
<dbReference type="SMART" id="SM01332">
    <property type="entry name" value="Cyclin_C"/>
    <property type="match status" value="1"/>
</dbReference>
<keyword evidence="3 5" id="KW-0195">Cyclin</keyword>
<dbReference type="FunFam" id="1.10.472.10:FF:000005">
    <property type="entry name" value="G2/mitotic-specific cyclin B"/>
    <property type="match status" value="1"/>
</dbReference>
<dbReference type="AlphaFoldDB" id="A0A4Y7T732"/>
<comment type="caution">
    <text evidence="9">The sequence shown here is derived from an EMBL/GenBank/DDBJ whole genome shotgun (WGS) entry which is preliminary data.</text>
</comment>
<dbReference type="Proteomes" id="UP000298030">
    <property type="component" value="Unassembled WGS sequence"/>
</dbReference>
<evidence type="ECO:0000256" key="3">
    <source>
        <dbReference type="ARBA" id="ARBA00023127"/>
    </source>
</evidence>
<evidence type="ECO:0000256" key="6">
    <source>
        <dbReference type="SAM" id="MobiDB-lite"/>
    </source>
</evidence>
<name>A0A4Y7T732_COPMI</name>
<evidence type="ECO:0000313" key="9">
    <source>
        <dbReference type="EMBL" id="TEB29764.1"/>
    </source>
</evidence>
<feature type="region of interest" description="Disordered" evidence="6">
    <location>
        <begin position="136"/>
        <end position="179"/>
    </location>
</feature>
<dbReference type="STRING" id="71717.A0A4Y7T732"/>
<dbReference type="Pfam" id="PF00134">
    <property type="entry name" value="Cyclin_N"/>
    <property type="match status" value="1"/>
</dbReference>
<dbReference type="InterPro" id="IPR006671">
    <property type="entry name" value="Cyclin_N"/>
</dbReference>
<proteinExistence type="inferred from homology"/>
<dbReference type="EMBL" id="QPFP01000026">
    <property type="protein sequence ID" value="TEB29764.1"/>
    <property type="molecule type" value="Genomic_DNA"/>
</dbReference>